<accession>A0A2Z4QD94</accession>
<proteinExistence type="predicted"/>
<organism evidence="1 2">
    <name type="scientific">Klebsiella phage ZCKP1</name>
    <dbReference type="NCBI Taxonomy" id="2201417"/>
    <lineage>
        <taxon>Viruses</taxon>
        <taxon>Duplodnaviria</taxon>
        <taxon>Heunggongvirae</taxon>
        <taxon>Uroviricota</taxon>
        <taxon>Caudoviricetes</taxon>
        <taxon>Stephanstirmvirinae</taxon>
        <taxon>Phapecoctavirus</taxon>
        <taxon>Phapecoctavirus ZCKP1</taxon>
        <taxon>Klebsiella virus ZCKP1</taxon>
    </lineage>
</organism>
<keyword evidence="2" id="KW-1185">Reference proteome</keyword>
<dbReference type="Proteomes" id="UP000250540">
    <property type="component" value="Segment"/>
</dbReference>
<protein>
    <submittedName>
        <fullName evidence="1">Uncharacterized protein</fullName>
    </submittedName>
</protein>
<dbReference type="EMBL" id="MH252123">
    <property type="protein sequence ID" value="AWY08245.1"/>
    <property type="molecule type" value="Genomic_DNA"/>
</dbReference>
<sequence length="76" mass="8842">MKIRIEDPCGYEGLQGATFPLILDAKLGDKGLAYVRFSTMMQVKGWWWDEEDTKEGHDYSFFSHEYTIVEETSDDL</sequence>
<dbReference type="GeneID" id="54994086"/>
<dbReference type="RefSeq" id="YP_009803523.1">
    <property type="nucleotide sequence ID" value="NC_047994.1"/>
</dbReference>
<name>A0A2Z4QD94_9CAUD</name>
<reference evidence="1 2" key="1">
    <citation type="submission" date="2018-04" db="EMBL/GenBank/DDBJ databases">
        <title>Bacteriophage ZCKP1: a potential treatment for Klebsiella pneumoniae isolated from Egyptian diabetic foot patients.</title>
        <authorList>
            <person name="Taha O.A."/>
            <person name="Connerton P.L."/>
            <person name="Connerton I.F."/>
            <person name="El-Shibiny A."/>
        </authorList>
    </citation>
    <scope>NUCLEOTIDE SEQUENCE [LARGE SCALE GENOMIC DNA]</scope>
</reference>
<evidence type="ECO:0000313" key="2">
    <source>
        <dbReference type="Proteomes" id="UP000250540"/>
    </source>
</evidence>
<evidence type="ECO:0000313" key="1">
    <source>
        <dbReference type="EMBL" id="AWY08245.1"/>
    </source>
</evidence>
<dbReference type="KEGG" id="vg:54994086"/>